<keyword evidence="3" id="KW-0227">DNA damage</keyword>
<dbReference type="SUPFAM" id="SSF101238">
    <property type="entry name" value="XPC-binding domain"/>
    <property type="match status" value="1"/>
</dbReference>
<evidence type="ECO:0000259" key="8">
    <source>
        <dbReference type="PROSITE" id="PS50053"/>
    </source>
</evidence>
<evidence type="ECO:0000256" key="3">
    <source>
        <dbReference type="ARBA" id="ARBA00022763"/>
    </source>
</evidence>
<feature type="region of interest" description="Disordered" evidence="6">
    <location>
        <begin position="102"/>
        <end position="166"/>
    </location>
</feature>
<feature type="region of interest" description="Disordered" evidence="6">
    <location>
        <begin position="218"/>
        <end position="238"/>
    </location>
</feature>
<dbReference type="InterPro" id="IPR006636">
    <property type="entry name" value="STI1_HS-bd"/>
</dbReference>
<dbReference type="GO" id="GO:0006281">
    <property type="term" value="P:DNA repair"/>
    <property type="evidence" value="ECO:0007669"/>
    <property type="project" value="UniProtKB-KW"/>
</dbReference>
<sequence length="471" mass="48067">MVPLLHQYIDRNNDVTNHEAMNLTVKTLKGGKFTVEVDPSNTVAQVKDAIERTNSELPAASMKLIHSGKVLKDDDQIDSCNIKPNDFLVVMIAKAKKAPAEAPAAAAPVPSSATTTEASVPATPAPPAAASTPGAPRPSTTAPAATASTPAVAGTTVTSEAVSSPTEFPAEVINNLKALGFPESEVMACLRASNGNPDVAVEFLMNGIPPGIGGGGNATGAAGGGRSAGGGSLDALRNHPQFNDLRRLVQSNPSTLQTVLAQIGQQQPELLQAINANQAEFLQMMNEPVVETSSGGGGTATSSSNAPAAPSGAAANPFSMDPTQLSNLLSSMPPTELAAMAQMMGMSVEQLQQTAQMISAMPQEQVQQYMNLAMAAQGMDMEGLAGMMGGAGGGGGGAQVLRLSEEEMAAVDRLTEMGFDRAEAAQAYLACDKNEALAANLLMDGGFGGFGGDMGDDDVGDGGEGDDDMYD</sequence>
<dbReference type="CDD" id="cd01805">
    <property type="entry name" value="Ubl_Rad23"/>
    <property type="match status" value="1"/>
</dbReference>
<evidence type="ECO:0000313" key="9">
    <source>
        <dbReference type="EMBL" id="KAL3802989.1"/>
    </source>
</evidence>
<dbReference type="SMART" id="SM00727">
    <property type="entry name" value="STI1"/>
    <property type="match status" value="1"/>
</dbReference>
<evidence type="ECO:0000256" key="4">
    <source>
        <dbReference type="ARBA" id="ARBA00023204"/>
    </source>
</evidence>
<dbReference type="FunFam" id="1.10.10.540:FF:000001">
    <property type="entry name" value="UV excision repair protein RAD23 B"/>
    <property type="match status" value="1"/>
</dbReference>
<dbReference type="Pfam" id="PF00240">
    <property type="entry name" value="ubiquitin"/>
    <property type="match status" value="1"/>
</dbReference>
<dbReference type="FunFam" id="3.10.20.90:FF:000254">
    <property type="entry name" value="UV excision repair protein Rad23"/>
    <property type="match status" value="1"/>
</dbReference>
<dbReference type="GO" id="GO:0005634">
    <property type="term" value="C:nucleus"/>
    <property type="evidence" value="ECO:0007669"/>
    <property type="project" value="UniProtKB-SubCell"/>
</dbReference>
<reference evidence="9 10" key="1">
    <citation type="journal article" date="2020" name="G3 (Bethesda)">
        <title>Improved Reference Genome for Cyclotella cryptica CCMP332, a Model for Cell Wall Morphogenesis, Salinity Adaptation, and Lipid Production in Diatoms (Bacillariophyta).</title>
        <authorList>
            <person name="Roberts W.R."/>
            <person name="Downey K.M."/>
            <person name="Ruck E.C."/>
            <person name="Traller J.C."/>
            <person name="Alverson A.J."/>
        </authorList>
    </citation>
    <scope>NUCLEOTIDE SEQUENCE [LARGE SCALE GENOMIC DNA]</scope>
    <source>
        <strain evidence="9 10">CCMP332</strain>
    </source>
</reference>
<dbReference type="Gene3D" id="3.10.20.90">
    <property type="entry name" value="Phosphatidylinositol 3-kinase Catalytic Subunit, Chain A, domain 1"/>
    <property type="match status" value="1"/>
</dbReference>
<name>A0ABD3QRH0_9STRA</name>
<dbReference type="Proteomes" id="UP001516023">
    <property type="component" value="Unassembled WGS sequence"/>
</dbReference>
<keyword evidence="4" id="KW-0234">DNA repair</keyword>
<dbReference type="Gene3D" id="1.10.8.10">
    <property type="entry name" value="DNA helicase RuvA subunit, C-terminal domain"/>
    <property type="match status" value="2"/>
</dbReference>
<keyword evidence="5" id="KW-0539">Nucleus</keyword>
<accession>A0ABD3QRH0</accession>
<dbReference type="InterPro" id="IPR000626">
    <property type="entry name" value="Ubiquitin-like_dom"/>
</dbReference>
<dbReference type="CDD" id="cd14281">
    <property type="entry name" value="UBA2_Rad23_like"/>
    <property type="match status" value="1"/>
</dbReference>
<dbReference type="FunFam" id="1.10.8.10:FF:000003">
    <property type="entry name" value="UV excision repair protein RAD23 homolog"/>
    <property type="match status" value="1"/>
</dbReference>
<dbReference type="PANTHER" id="PTHR10621:SF0">
    <property type="entry name" value="UV EXCISION REPAIR PROTEIN RAD23"/>
    <property type="match status" value="1"/>
</dbReference>
<evidence type="ECO:0000256" key="5">
    <source>
        <dbReference type="ARBA" id="ARBA00023242"/>
    </source>
</evidence>
<evidence type="ECO:0000256" key="1">
    <source>
        <dbReference type="ARBA" id="ARBA00004123"/>
    </source>
</evidence>
<feature type="compositionally biased region" description="Polar residues" evidence="6">
    <location>
        <begin position="321"/>
        <end position="330"/>
    </location>
</feature>
<feature type="domain" description="UBA" evidence="7">
    <location>
        <begin position="402"/>
        <end position="445"/>
    </location>
</feature>
<dbReference type="InterPro" id="IPR015360">
    <property type="entry name" value="XPC-bd"/>
</dbReference>
<dbReference type="AlphaFoldDB" id="A0ABD3QRH0"/>
<dbReference type="SUPFAM" id="SSF46934">
    <property type="entry name" value="UBA-like"/>
    <property type="match status" value="2"/>
</dbReference>
<comment type="subcellular location">
    <subcellularLocation>
        <location evidence="1">Nucleus</location>
    </subcellularLocation>
</comment>
<protein>
    <recommendedName>
        <fullName evidence="11">UV excision repair protein RAD23</fullName>
    </recommendedName>
</protein>
<organism evidence="9 10">
    <name type="scientific">Cyclotella cryptica</name>
    <dbReference type="NCBI Taxonomy" id="29204"/>
    <lineage>
        <taxon>Eukaryota</taxon>
        <taxon>Sar</taxon>
        <taxon>Stramenopiles</taxon>
        <taxon>Ochrophyta</taxon>
        <taxon>Bacillariophyta</taxon>
        <taxon>Coscinodiscophyceae</taxon>
        <taxon>Thalassiosirophycidae</taxon>
        <taxon>Stephanodiscales</taxon>
        <taxon>Stephanodiscaceae</taxon>
        <taxon>Cyclotella</taxon>
    </lineage>
</organism>
<dbReference type="Pfam" id="PF09280">
    <property type="entry name" value="XPC-binding"/>
    <property type="match status" value="1"/>
</dbReference>
<dbReference type="SMART" id="SM00165">
    <property type="entry name" value="UBA"/>
    <property type="match status" value="2"/>
</dbReference>
<dbReference type="InterPro" id="IPR015940">
    <property type="entry name" value="UBA"/>
</dbReference>
<dbReference type="PANTHER" id="PTHR10621">
    <property type="entry name" value="UV EXCISION REPAIR PROTEIN RAD23"/>
    <property type="match status" value="1"/>
</dbReference>
<dbReference type="Gene3D" id="1.10.10.540">
    <property type="entry name" value="XPC-binding domain"/>
    <property type="match status" value="1"/>
</dbReference>
<evidence type="ECO:0008006" key="11">
    <source>
        <dbReference type="Google" id="ProtNLM"/>
    </source>
</evidence>
<keyword evidence="2" id="KW-0677">Repeat</keyword>
<evidence type="ECO:0000256" key="2">
    <source>
        <dbReference type="ARBA" id="ARBA00022737"/>
    </source>
</evidence>
<dbReference type="SMART" id="SM00213">
    <property type="entry name" value="UBQ"/>
    <property type="match status" value="1"/>
</dbReference>
<comment type="caution">
    <text evidence="9">The sequence shown here is derived from an EMBL/GenBank/DDBJ whole genome shotgun (WGS) entry which is preliminary data.</text>
</comment>
<feature type="compositionally biased region" description="Gly residues" evidence="6">
    <location>
        <begin position="218"/>
        <end position="232"/>
    </location>
</feature>
<dbReference type="SUPFAM" id="SSF54236">
    <property type="entry name" value="Ubiquitin-like"/>
    <property type="match status" value="1"/>
</dbReference>
<dbReference type="InterPro" id="IPR009060">
    <property type="entry name" value="UBA-like_sf"/>
</dbReference>
<dbReference type="PROSITE" id="PS50053">
    <property type="entry name" value="UBIQUITIN_2"/>
    <property type="match status" value="1"/>
</dbReference>
<evidence type="ECO:0000313" key="10">
    <source>
        <dbReference type="Proteomes" id="UP001516023"/>
    </source>
</evidence>
<proteinExistence type="predicted"/>
<dbReference type="Pfam" id="PF00627">
    <property type="entry name" value="UBA"/>
    <property type="match status" value="2"/>
</dbReference>
<dbReference type="InterPro" id="IPR029071">
    <property type="entry name" value="Ubiquitin-like_domsf"/>
</dbReference>
<dbReference type="EMBL" id="JABMIG020000016">
    <property type="protein sequence ID" value="KAL3802989.1"/>
    <property type="molecule type" value="Genomic_DNA"/>
</dbReference>
<dbReference type="PROSITE" id="PS50030">
    <property type="entry name" value="UBA"/>
    <property type="match status" value="2"/>
</dbReference>
<feature type="compositionally biased region" description="Low complexity" evidence="6">
    <location>
        <begin position="300"/>
        <end position="317"/>
    </location>
</feature>
<dbReference type="FunFam" id="1.10.8.10:FF:000002">
    <property type="entry name" value="UV excision repair protein RAD23 homolog"/>
    <property type="match status" value="1"/>
</dbReference>
<feature type="compositionally biased region" description="Low complexity" evidence="6">
    <location>
        <begin position="102"/>
        <end position="159"/>
    </location>
</feature>
<keyword evidence="10" id="KW-1185">Reference proteome</keyword>
<gene>
    <name evidence="9" type="ORF">HJC23_011612</name>
</gene>
<feature type="domain" description="Ubiquitin-like" evidence="8">
    <location>
        <begin position="21"/>
        <end position="97"/>
    </location>
</feature>
<dbReference type="InterPro" id="IPR036353">
    <property type="entry name" value="XPC-bd_sf"/>
</dbReference>
<feature type="region of interest" description="Disordered" evidence="6">
    <location>
        <begin position="289"/>
        <end position="330"/>
    </location>
</feature>
<evidence type="ECO:0000256" key="6">
    <source>
        <dbReference type="SAM" id="MobiDB-lite"/>
    </source>
</evidence>
<feature type="domain" description="UBA" evidence="7">
    <location>
        <begin position="167"/>
        <end position="207"/>
    </location>
</feature>
<evidence type="ECO:0000259" key="7">
    <source>
        <dbReference type="PROSITE" id="PS50030"/>
    </source>
</evidence>